<dbReference type="Gene3D" id="1.20.1590.10">
    <property type="entry name" value="YP_001051499.1 domain like"/>
    <property type="match status" value="1"/>
</dbReference>
<reference evidence="1 2" key="1">
    <citation type="journal article" date="2005" name="Nucleic Acids Res.">
        <title>Genomic blueprint of Hahella chejuensis, a marine microbe producing an algicidal agent.</title>
        <authorList>
            <person name="Jeong H."/>
            <person name="Yim J.H."/>
            <person name="Lee C."/>
            <person name="Choi S.-H."/>
            <person name="Park Y.K."/>
            <person name="Yoon S.H."/>
            <person name="Hur C.-G."/>
            <person name="Kang H.-Y."/>
            <person name="Kim D."/>
            <person name="Lee H.H."/>
            <person name="Park K.H."/>
            <person name="Park S.-H."/>
            <person name="Park H.-S."/>
            <person name="Lee H.K."/>
            <person name="Oh T.K."/>
            <person name="Kim J.F."/>
        </authorList>
    </citation>
    <scope>NUCLEOTIDE SEQUENCE [LARGE SCALE GENOMIC DNA]</scope>
    <source>
        <strain evidence="1 2">KCTC 2396</strain>
    </source>
</reference>
<dbReference type="RefSeq" id="WP_011395808.1">
    <property type="nucleotide sequence ID" value="NC_007645.1"/>
</dbReference>
<organism evidence="1 2">
    <name type="scientific">Hahella chejuensis (strain KCTC 2396)</name>
    <dbReference type="NCBI Taxonomy" id="349521"/>
    <lineage>
        <taxon>Bacteria</taxon>
        <taxon>Pseudomonadati</taxon>
        <taxon>Pseudomonadota</taxon>
        <taxon>Gammaproteobacteria</taxon>
        <taxon>Oceanospirillales</taxon>
        <taxon>Hahellaceae</taxon>
        <taxon>Hahella</taxon>
    </lineage>
</organism>
<dbReference type="KEGG" id="hch:HCH_01902"/>
<evidence type="ECO:0000313" key="2">
    <source>
        <dbReference type="Proteomes" id="UP000000238"/>
    </source>
</evidence>
<keyword evidence="2" id="KW-1185">Reference proteome</keyword>
<evidence type="ECO:0000313" key="1">
    <source>
        <dbReference type="EMBL" id="ABC28737.1"/>
    </source>
</evidence>
<dbReference type="Proteomes" id="UP000000238">
    <property type="component" value="Chromosome"/>
</dbReference>
<dbReference type="HOGENOM" id="CLU_096082_0_0_6"/>
<sequence length="198" mass="22283">MASLKHFKKLEGLRGWRQVVFVLSLAERATPNLKLFVESQELTLSREVKGALGALWKTVQENAKLQTLPYVEKLEEFLDQLGDIDAYGARPASDWAQLLLLGLQLWDDEKSKKAREASEISFRTVMDFVEFSEGEGLSDDDLVALWDKHPLVKDELAFHDELYAKLQELRAPTVEGLAEIRKLSRQGGVSNIGISLDG</sequence>
<gene>
    <name evidence="1" type="ordered locus">HCH_01902</name>
</gene>
<dbReference type="OrthoDB" id="9204516at2"/>
<dbReference type="AlphaFoldDB" id="Q2SKT7"/>
<dbReference type="InterPro" id="IPR007338">
    <property type="entry name" value="DUF416"/>
</dbReference>
<proteinExistence type="predicted"/>
<dbReference type="STRING" id="349521.HCH_01902"/>
<name>Q2SKT7_HAHCH</name>
<dbReference type="InterPro" id="IPR023381">
    <property type="entry name" value="YP001051499.1-like_dom_sf"/>
</dbReference>
<protein>
    <submittedName>
        <fullName evidence="1">Uncharacterized protein conserved in bacteria</fullName>
    </submittedName>
</protein>
<dbReference type="Pfam" id="PF04222">
    <property type="entry name" value="DUF416"/>
    <property type="match status" value="1"/>
</dbReference>
<dbReference type="EMBL" id="CP000155">
    <property type="protein sequence ID" value="ABC28737.1"/>
    <property type="molecule type" value="Genomic_DNA"/>
</dbReference>
<accession>Q2SKT7</accession>
<dbReference type="eggNOG" id="COG3068">
    <property type="taxonomic scope" value="Bacteria"/>
</dbReference>